<dbReference type="EMBL" id="CP031222">
    <property type="protein sequence ID" value="AXI01744.1"/>
    <property type="molecule type" value="Genomic_DNA"/>
</dbReference>
<dbReference type="Proteomes" id="UP000253940">
    <property type="component" value="Chromosome"/>
</dbReference>
<dbReference type="GO" id="GO:0016787">
    <property type="term" value="F:hydrolase activity"/>
    <property type="evidence" value="ECO:0007669"/>
    <property type="project" value="UniProtKB-KW"/>
</dbReference>
<dbReference type="AlphaFoldDB" id="A0A345P385"/>
<gene>
    <name evidence="2" type="ORF">HYN46_01870</name>
</gene>
<feature type="domain" description="AB hydrolase-1" evidence="1">
    <location>
        <begin position="24"/>
        <end position="245"/>
    </location>
</feature>
<protein>
    <submittedName>
        <fullName evidence="2">Alpha/beta hydrolase</fullName>
    </submittedName>
</protein>
<name>A0A345P385_9GAMM</name>
<dbReference type="InterPro" id="IPR000073">
    <property type="entry name" value="AB_hydrolase_1"/>
</dbReference>
<organism evidence="2 3">
    <name type="scientific">Aquirhabdus parva</name>
    <dbReference type="NCBI Taxonomy" id="2283318"/>
    <lineage>
        <taxon>Bacteria</taxon>
        <taxon>Pseudomonadati</taxon>
        <taxon>Pseudomonadota</taxon>
        <taxon>Gammaproteobacteria</taxon>
        <taxon>Moraxellales</taxon>
        <taxon>Moraxellaceae</taxon>
        <taxon>Aquirhabdus</taxon>
    </lineage>
</organism>
<dbReference type="KEGG" id="mbah:HYN46_01870"/>
<dbReference type="RefSeq" id="WP_114897854.1">
    <property type="nucleotide sequence ID" value="NZ_CP031222.1"/>
</dbReference>
<accession>A0A345P385</accession>
<evidence type="ECO:0000259" key="1">
    <source>
        <dbReference type="Pfam" id="PF12697"/>
    </source>
</evidence>
<dbReference type="SUPFAM" id="SSF53474">
    <property type="entry name" value="alpha/beta-Hydrolases"/>
    <property type="match status" value="1"/>
</dbReference>
<dbReference type="Gene3D" id="3.40.50.1820">
    <property type="entry name" value="alpha/beta hydrolase"/>
    <property type="match status" value="1"/>
</dbReference>
<evidence type="ECO:0000313" key="2">
    <source>
        <dbReference type="EMBL" id="AXI01744.1"/>
    </source>
</evidence>
<dbReference type="PANTHER" id="PTHR43798:SF33">
    <property type="entry name" value="HYDROLASE, PUTATIVE (AFU_ORTHOLOGUE AFUA_2G14860)-RELATED"/>
    <property type="match status" value="1"/>
</dbReference>
<proteinExistence type="predicted"/>
<dbReference type="PRINTS" id="PR00111">
    <property type="entry name" value="ABHYDROLASE"/>
</dbReference>
<dbReference type="Pfam" id="PF12697">
    <property type="entry name" value="Abhydrolase_6"/>
    <property type="match status" value="1"/>
</dbReference>
<reference evidence="2 3" key="1">
    <citation type="submission" date="2018-07" db="EMBL/GenBank/DDBJ databases">
        <title>Genome sequencing of Moraxellaceae gen. HYN0046.</title>
        <authorList>
            <person name="Kim M."/>
            <person name="Yi H."/>
        </authorList>
    </citation>
    <scope>NUCLEOTIDE SEQUENCE [LARGE SCALE GENOMIC DNA]</scope>
    <source>
        <strain evidence="2 3">HYN0046</strain>
    </source>
</reference>
<dbReference type="InterPro" id="IPR029058">
    <property type="entry name" value="AB_hydrolase_fold"/>
</dbReference>
<dbReference type="OrthoDB" id="9793083at2"/>
<sequence length="264" mass="29373">MRTVIHHDVELSTLSLGPEDGEPVVLLHGLVSGNMATWYTSIAIPLATSSRVVLYDLRGHGNSSLPPQGFDLDSQVQDLLAVLNHCLAGRQPVDLVGHSMGALIALRFALRFPHLVRRLVLVDAPMPAKQWVAPSLVAAESSSVLAQWINEQPYLVNDVRGRRRERIHKRLESLLFGTSIVADVLAMDVERDEDLRDYTQPVLLIYGRASPCLAAGHHLHETLPNAELRLLDCGHYVPVEAPDTLRQILEQYLNKKTQRITESE</sequence>
<keyword evidence="3" id="KW-1185">Reference proteome</keyword>
<dbReference type="GO" id="GO:0016020">
    <property type="term" value="C:membrane"/>
    <property type="evidence" value="ECO:0007669"/>
    <property type="project" value="TreeGrafter"/>
</dbReference>
<dbReference type="PANTHER" id="PTHR43798">
    <property type="entry name" value="MONOACYLGLYCEROL LIPASE"/>
    <property type="match status" value="1"/>
</dbReference>
<keyword evidence="2" id="KW-0378">Hydrolase</keyword>
<evidence type="ECO:0000313" key="3">
    <source>
        <dbReference type="Proteomes" id="UP000253940"/>
    </source>
</evidence>
<dbReference type="InterPro" id="IPR050266">
    <property type="entry name" value="AB_hydrolase_sf"/>
</dbReference>